<dbReference type="Pfam" id="PF05402">
    <property type="entry name" value="PqqD"/>
    <property type="match status" value="1"/>
</dbReference>
<evidence type="ECO:0000256" key="4">
    <source>
        <dbReference type="SAM" id="SignalP"/>
    </source>
</evidence>
<feature type="chain" id="PRO_5046682898" evidence="4">
    <location>
        <begin position="35"/>
        <end position="177"/>
    </location>
</feature>
<accession>A0ABY5ZLJ4</accession>
<dbReference type="InterPro" id="IPR019546">
    <property type="entry name" value="TAT_signal_bac_arc"/>
</dbReference>
<name>A0ABY5ZLJ4_9BACT</name>
<dbReference type="Proteomes" id="UP001060414">
    <property type="component" value="Chromosome"/>
</dbReference>
<organism evidence="5 6">
    <name type="scientific">Geoalkalibacter halelectricus</name>
    <dbReference type="NCBI Taxonomy" id="2847045"/>
    <lineage>
        <taxon>Bacteria</taxon>
        <taxon>Pseudomonadati</taxon>
        <taxon>Thermodesulfobacteriota</taxon>
        <taxon>Desulfuromonadia</taxon>
        <taxon>Desulfuromonadales</taxon>
        <taxon>Geoalkalibacteraceae</taxon>
        <taxon>Geoalkalibacter</taxon>
    </lineage>
</organism>
<keyword evidence="6" id="KW-1185">Reference proteome</keyword>
<evidence type="ECO:0000256" key="3">
    <source>
        <dbReference type="ARBA" id="ARBA00023014"/>
    </source>
</evidence>
<sequence length="177" mass="19961">MKSGRSRIERRKFFKTVGVGVAAATLAAPSLAMARGNAGKTPTMDFEFAILDPIPLIPRQRIFEYTRESAVLYKDSDDKQKGRGVTLNSMAAVVAQLCDGTRNIETIIETTAKIFHLDEVSLRPRIVAFLRRLFEAGYLVFASPSTIPKEKMIRGLTLLNSRDMSLRMRMKDREIMY</sequence>
<dbReference type="InterPro" id="IPR041881">
    <property type="entry name" value="PqqD_sf"/>
</dbReference>
<comment type="subunit">
    <text evidence="2">Heterodimer of a large and a small subunit.</text>
</comment>
<dbReference type="Gene3D" id="1.10.10.1150">
    <property type="entry name" value="Coenzyme PQQ synthesis protein D (PqqD)"/>
    <property type="match status" value="1"/>
</dbReference>
<reference evidence="5" key="1">
    <citation type="journal article" date="2022" name="Environ. Microbiol.">
        <title>Geoalkalibacter halelectricus SAP #1 sp. nov. possessing extracellular electron transfer and mineral#reducing capabilities from a haloalkaline environment.</title>
        <authorList>
            <person name="Yadav S."/>
            <person name="Singh R."/>
            <person name="Sundharam S.S."/>
            <person name="Chaudhary S."/>
            <person name="Krishnamurthi S."/>
            <person name="Patil S.A."/>
        </authorList>
    </citation>
    <scope>NUCLEOTIDE SEQUENCE</scope>
    <source>
        <strain evidence="5">SAP-1</strain>
    </source>
</reference>
<dbReference type="PROSITE" id="PS51318">
    <property type="entry name" value="TAT"/>
    <property type="match status" value="1"/>
</dbReference>
<dbReference type="InterPro" id="IPR008792">
    <property type="entry name" value="PQQD"/>
</dbReference>
<feature type="signal peptide" evidence="4">
    <location>
        <begin position="1"/>
        <end position="34"/>
    </location>
</feature>
<keyword evidence="4" id="KW-0732">Signal</keyword>
<evidence type="ECO:0000313" key="5">
    <source>
        <dbReference type="EMBL" id="UWZ78785.1"/>
    </source>
</evidence>
<gene>
    <name evidence="5" type="ORF">L9S41_14005</name>
</gene>
<evidence type="ECO:0000313" key="6">
    <source>
        <dbReference type="Proteomes" id="UP001060414"/>
    </source>
</evidence>
<dbReference type="EMBL" id="CP092109">
    <property type="protein sequence ID" value="UWZ78785.1"/>
    <property type="molecule type" value="Genomic_DNA"/>
</dbReference>
<protein>
    <submittedName>
        <fullName evidence="5">PqqD family protein</fullName>
    </submittedName>
</protein>
<keyword evidence="3" id="KW-0408">Iron</keyword>
<keyword evidence="3" id="KW-0411">Iron-sulfur</keyword>
<dbReference type="InterPro" id="IPR006311">
    <property type="entry name" value="TAT_signal"/>
</dbReference>
<dbReference type="NCBIfam" id="TIGR01409">
    <property type="entry name" value="TAT_signal_seq"/>
    <property type="match status" value="1"/>
</dbReference>
<evidence type="ECO:0000256" key="2">
    <source>
        <dbReference type="ARBA" id="ARBA00011771"/>
    </source>
</evidence>
<comment type="subcellular location">
    <subcellularLocation>
        <location evidence="1">Cell envelope</location>
    </subcellularLocation>
</comment>
<keyword evidence="3" id="KW-0479">Metal-binding</keyword>
<proteinExistence type="predicted"/>
<dbReference type="RefSeq" id="WP_260747143.1">
    <property type="nucleotide sequence ID" value="NZ_CP092109.1"/>
</dbReference>
<evidence type="ECO:0000256" key="1">
    <source>
        <dbReference type="ARBA" id="ARBA00004196"/>
    </source>
</evidence>